<sequence length="113" mass="11835">MCTGGGDVKFEVVEPADWDGTADAGENAGETPEDGPAAAPEQAEPQEPQARLRASTVRLRDQVRQDAAGLGDSVARLMSRVSDMEARLADSGHVSAGRPPANFRADRFGTAGR</sequence>
<comment type="caution">
    <text evidence="2">The sequence shown here is derived from an EMBL/GenBank/DDBJ whole genome shotgun (WGS) entry which is preliminary data.</text>
</comment>
<organism evidence="2 3">
    <name type="scientific">Marinitenerispora sediminis</name>
    <dbReference type="NCBI Taxonomy" id="1931232"/>
    <lineage>
        <taxon>Bacteria</taxon>
        <taxon>Bacillati</taxon>
        <taxon>Actinomycetota</taxon>
        <taxon>Actinomycetes</taxon>
        <taxon>Streptosporangiales</taxon>
        <taxon>Nocardiopsidaceae</taxon>
        <taxon>Marinitenerispora</taxon>
    </lineage>
</organism>
<dbReference type="EMBL" id="QEIN01000224">
    <property type="protein sequence ID" value="RCV52328.1"/>
    <property type="molecule type" value="Genomic_DNA"/>
</dbReference>
<feature type="region of interest" description="Disordered" evidence="1">
    <location>
        <begin position="1"/>
        <end position="56"/>
    </location>
</feature>
<evidence type="ECO:0000313" key="3">
    <source>
        <dbReference type="Proteomes" id="UP000253318"/>
    </source>
</evidence>
<protein>
    <submittedName>
        <fullName evidence="2">Uncharacterized protein</fullName>
    </submittedName>
</protein>
<name>A0A368T3R9_9ACTN</name>
<dbReference type="Proteomes" id="UP000253318">
    <property type="component" value="Unassembled WGS sequence"/>
</dbReference>
<accession>A0A368T3R9</accession>
<reference evidence="2 3" key="1">
    <citation type="submission" date="2018-04" db="EMBL/GenBank/DDBJ databases">
        <title>Novel actinobacteria from marine sediment.</title>
        <authorList>
            <person name="Ng Z.Y."/>
            <person name="Tan G.Y.A."/>
        </authorList>
    </citation>
    <scope>NUCLEOTIDE SEQUENCE [LARGE SCALE GENOMIC DNA]</scope>
    <source>
        <strain evidence="2 3">TPS81</strain>
    </source>
</reference>
<gene>
    <name evidence="2" type="ORF">DEF24_22140</name>
</gene>
<feature type="compositionally biased region" description="Low complexity" evidence="1">
    <location>
        <begin position="36"/>
        <end position="49"/>
    </location>
</feature>
<evidence type="ECO:0000313" key="2">
    <source>
        <dbReference type="EMBL" id="RCV52328.1"/>
    </source>
</evidence>
<evidence type="ECO:0000256" key="1">
    <source>
        <dbReference type="SAM" id="MobiDB-lite"/>
    </source>
</evidence>
<proteinExistence type="predicted"/>
<dbReference type="AlphaFoldDB" id="A0A368T3R9"/>
<keyword evidence="3" id="KW-1185">Reference proteome</keyword>
<feature type="region of interest" description="Disordered" evidence="1">
    <location>
        <begin position="90"/>
        <end position="113"/>
    </location>
</feature>